<organism evidence="1 2">
    <name type="scientific">Nitratidesulfovibrio liaohensis</name>
    <dbReference type="NCBI Taxonomy" id="2604158"/>
    <lineage>
        <taxon>Bacteria</taxon>
        <taxon>Pseudomonadati</taxon>
        <taxon>Thermodesulfobacteriota</taxon>
        <taxon>Desulfovibrionia</taxon>
        <taxon>Desulfovibrionales</taxon>
        <taxon>Desulfovibrionaceae</taxon>
        <taxon>Nitratidesulfovibrio</taxon>
    </lineage>
</organism>
<proteinExistence type="predicted"/>
<gene>
    <name evidence="1" type="ORF">KPS_001229</name>
</gene>
<dbReference type="Proteomes" id="UP001180616">
    <property type="component" value="Chromosome"/>
</dbReference>
<protein>
    <submittedName>
        <fullName evidence="1">Host nuclease inhibitor protein</fullName>
    </submittedName>
</protein>
<reference evidence="1" key="1">
    <citation type="submission" date="2023-09" db="EMBL/GenBank/DDBJ databases">
        <authorList>
            <consortium name="CW5 consortium"/>
            <person name="Lu C.-W."/>
        </authorList>
    </citation>
    <scope>NUCLEOTIDE SEQUENCE</scope>
    <source>
        <strain evidence="1">KPS</strain>
    </source>
</reference>
<evidence type="ECO:0000313" key="1">
    <source>
        <dbReference type="EMBL" id="WMW66627.1"/>
    </source>
</evidence>
<accession>A0ABY9R663</accession>
<name>A0ABY9R663_9BACT</name>
<dbReference type="RefSeq" id="WP_309542491.1">
    <property type="nucleotide sequence ID" value="NZ_CP133659.1"/>
</dbReference>
<evidence type="ECO:0000313" key="2">
    <source>
        <dbReference type="Proteomes" id="UP001180616"/>
    </source>
</evidence>
<dbReference type="EMBL" id="CP133659">
    <property type="protein sequence ID" value="WMW66627.1"/>
    <property type="molecule type" value="Genomic_DNA"/>
</dbReference>
<keyword evidence="2" id="KW-1185">Reference proteome</keyword>
<sequence length="93" mass="10254">MATEHVAYCWRSGKIQVGKRCPKNALPLFKGGEKRLRKLVCATSRHTYDGKHYLVPGVPEAATDNDAVEAVIAYQAWVLGSQRKTSAGVRRAL</sequence>